<keyword evidence="1" id="KW-0597">Phosphoprotein</keyword>
<sequence length="412" mass="45377">MTAQVTVLVIAGREETSYVYRERATCEVGRSDGCAIRIDGRHRSVSRRHCRLDIDPPRVLLRDLGSSYGTYVNGSRLGRLTEYQVSPGDEIRIGDVRLRITASGERAQRRDDDHDRQDGDDDHDGYDILRELGRGSQSVVHLARHRESGELVALKQILVRGTVDESARFAFRRELDGIRALRHPNIVQVRDSGDRHDRFFFAYEYCPGGTLERLAALHDGRVPPGEALPVVHQVLSALGHAHRAPLPAMRRADGTTVAARGLVHRDVKPANILLAAPGADGRQPVRLADFGLAKAFELAGLSGHTRTGAMGGTLPFTPRAQLIDFKYAGPEVDVWATAACLYWLLTGATPRDFPPDRDPVAIVLREPVVPIRDRDPSVPPRVARVVDEALVDTPRIAVRSAEELAATLREVG</sequence>
<accession>A0A918FGI6</accession>
<dbReference type="RefSeq" id="WP_229911238.1">
    <property type="nucleotide sequence ID" value="NZ_BMSX01000016.1"/>
</dbReference>
<dbReference type="GO" id="GO:0004674">
    <property type="term" value="F:protein serine/threonine kinase activity"/>
    <property type="evidence" value="ECO:0007669"/>
    <property type="project" value="TreeGrafter"/>
</dbReference>
<keyword evidence="2" id="KW-0808">Transferase</keyword>
<keyword evidence="4" id="KW-0418">Kinase</keyword>
<dbReference type="AlphaFoldDB" id="A0A918FGI6"/>
<dbReference type="CDD" id="cd14014">
    <property type="entry name" value="STKc_PknB_like"/>
    <property type="match status" value="1"/>
</dbReference>
<comment type="caution">
    <text evidence="9">The sequence shown here is derived from an EMBL/GenBank/DDBJ whole genome shotgun (WGS) entry which is preliminary data.</text>
</comment>
<dbReference type="GO" id="GO:0005524">
    <property type="term" value="F:ATP binding"/>
    <property type="evidence" value="ECO:0007669"/>
    <property type="project" value="UniProtKB-KW"/>
</dbReference>
<dbReference type="CDD" id="cd00060">
    <property type="entry name" value="FHA"/>
    <property type="match status" value="1"/>
</dbReference>
<dbReference type="SUPFAM" id="SSF49879">
    <property type="entry name" value="SMAD/FHA domain"/>
    <property type="match status" value="1"/>
</dbReference>
<dbReference type="PROSITE" id="PS50011">
    <property type="entry name" value="PROTEIN_KINASE_DOM"/>
    <property type="match status" value="1"/>
</dbReference>
<dbReference type="SUPFAM" id="SSF56112">
    <property type="entry name" value="Protein kinase-like (PK-like)"/>
    <property type="match status" value="1"/>
</dbReference>
<evidence type="ECO:0000256" key="1">
    <source>
        <dbReference type="ARBA" id="ARBA00022553"/>
    </source>
</evidence>
<evidence type="ECO:0000313" key="10">
    <source>
        <dbReference type="Proteomes" id="UP000658320"/>
    </source>
</evidence>
<feature type="domain" description="FHA" evidence="7">
    <location>
        <begin position="26"/>
        <end position="77"/>
    </location>
</feature>
<dbReference type="InterPro" id="IPR000719">
    <property type="entry name" value="Prot_kinase_dom"/>
</dbReference>
<dbReference type="SMART" id="SM00220">
    <property type="entry name" value="S_TKc"/>
    <property type="match status" value="1"/>
</dbReference>
<dbReference type="EMBL" id="BMSX01000016">
    <property type="protein sequence ID" value="GGR36200.1"/>
    <property type="molecule type" value="Genomic_DNA"/>
</dbReference>
<dbReference type="InterPro" id="IPR000253">
    <property type="entry name" value="FHA_dom"/>
</dbReference>
<evidence type="ECO:0000313" key="9">
    <source>
        <dbReference type="EMBL" id="GGR36200.1"/>
    </source>
</evidence>
<evidence type="ECO:0000259" key="8">
    <source>
        <dbReference type="PROSITE" id="PS50011"/>
    </source>
</evidence>
<evidence type="ECO:0000256" key="5">
    <source>
        <dbReference type="ARBA" id="ARBA00022840"/>
    </source>
</evidence>
<dbReference type="InterPro" id="IPR011009">
    <property type="entry name" value="Kinase-like_dom_sf"/>
</dbReference>
<keyword evidence="3" id="KW-0547">Nucleotide-binding</keyword>
<dbReference type="PANTHER" id="PTHR43289:SF30">
    <property type="entry name" value="NON-SPECIFIC SERINE_THREONINE PROTEIN KINASE"/>
    <property type="match status" value="1"/>
</dbReference>
<proteinExistence type="predicted"/>
<dbReference type="InterPro" id="IPR008271">
    <property type="entry name" value="Ser/Thr_kinase_AS"/>
</dbReference>
<evidence type="ECO:0000259" key="7">
    <source>
        <dbReference type="PROSITE" id="PS50006"/>
    </source>
</evidence>
<reference evidence="9" key="1">
    <citation type="journal article" date="2014" name="Int. J. Syst. Evol. Microbiol.">
        <title>Complete genome sequence of Corynebacterium casei LMG S-19264T (=DSM 44701T), isolated from a smear-ripened cheese.</title>
        <authorList>
            <consortium name="US DOE Joint Genome Institute (JGI-PGF)"/>
            <person name="Walter F."/>
            <person name="Albersmeier A."/>
            <person name="Kalinowski J."/>
            <person name="Ruckert C."/>
        </authorList>
    </citation>
    <scope>NUCLEOTIDE SEQUENCE</scope>
    <source>
        <strain evidence="9">JCM 4346</strain>
    </source>
</reference>
<feature type="domain" description="Protein kinase" evidence="8">
    <location>
        <begin position="126"/>
        <end position="412"/>
    </location>
</feature>
<evidence type="ECO:0000256" key="3">
    <source>
        <dbReference type="ARBA" id="ARBA00022741"/>
    </source>
</evidence>
<evidence type="ECO:0008006" key="11">
    <source>
        <dbReference type="Google" id="ProtNLM"/>
    </source>
</evidence>
<dbReference type="Pfam" id="PF00069">
    <property type="entry name" value="Pkinase"/>
    <property type="match status" value="1"/>
</dbReference>
<keyword evidence="10" id="KW-1185">Reference proteome</keyword>
<reference evidence="9" key="2">
    <citation type="submission" date="2020-09" db="EMBL/GenBank/DDBJ databases">
        <authorList>
            <person name="Sun Q."/>
            <person name="Ohkuma M."/>
        </authorList>
    </citation>
    <scope>NUCLEOTIDE SEQUENCE</scope>
    <source>
        <strain evidence="9">JCM 4346</strain>
    </source>
</reference>
<dbReference type="Gene3D" id="1.10.510.10">
    <property type="entry name" value="Transferase(Phosphotransferase) domain 1"/>
    <property type="match status" value="1"/>
</dbReference>
<keyword evidence="5" id="KW-0067">ATP-binding</keyword>
<dbReference type="Proteomes" id="UP000658320">
    <property type="component" value="Unassembled WGS sequence"/>
</dbReference>
<organism evidence="9 10">
    <name type="scientific">Streptomyces aurantiogriseus</name>
    <dbReference type="NCBI Taxonomy" id="66870"/>
    <lineage>
        <taxon>Bacteria</taxon>
        <taxon>Bacillati</taxon>
        <taxon>Actinomycetota</taxon>
        <taxon>Actinomycetes</taxon>
        <taxon>Kitasatosporales</taxon>
        <taxon>Streptomycetaceae</taxon>
        <taxon>Streptomyces</taxon>
    </lineage>
</organism>
<gene>
    <name evidence="9" type="ORF">GCM10010251_60690</name>
</gene>
<protein>
    <recommendedName>
        <fullName evidence="11">Non-specific serine/threonine protein kinase</fullName>
    </recommendedName>
</protein>
<dbReference type="PANTHER" id="PTHR43289">
    <property type="entry name" value="MITOGEN-ACTIVATED PROTEIN KINASE KINASE KINASE 20-RELATED"/>
    <property type="match status" value="1"/>
</dbReference>
<dbReference type="Pfam" id="PF00498">
    <property type="entry name" value="FHA"/>
    <property type="match status" value="1"/>
</dbReference>
<dbReference type="PROSITE" id="PS00108">
    <property type="entry name" value="PROTEIN_KINASE_ST"/>
    <property type="match status" value="1"/>
</dbReference>
<evidence type="ECO:0000256" key="4">
    <source>
        <dbReference type="ARBA" id="ARBA00022777"/>
    </source>
</evidence>
<dbReference type="InterPro" id="IPR008984">
    <property type="entry name" value="SMAD_FHA_dom_sf"/>
</dbReference>
<dbReference type="SMART" id="SM00240">
    <property type="entry name" value="FHA"/>
    <property type="match status" value="1"/>
</dbReference>
<dbReference type="Gene3D" id="2.60.200.20">
    <property type="match status" value="1"/>
</dbReference>
<feature type="compositionally biased region" description="Basic and acidic residues" evidence="6">
    <location>
        <begin position="106"/>
        <end position="117"/>
    </location>
</feature>
<name>A0A918FGI6_9ACTN</name>
<feature type="region of interest" description="Disordered" evidence="6">
    <location>
        <begin position="104"/>
        <end position="126"/>
    </location>
</feature>
<evidence type="ECO:0000256" key="2">
    <source>
        <dbReference type="ARBA" id="ARBA00022679"/>
    </source>
</evidence>
<dbReference type="PROSITE" id="PS50006">
    <property type="entry name" value="FHA_DOMAIN"/>
    <property type="match status" value="1"/>
</dbReference>
<evidence type="ECO:0000256" key="6">
    <source>
        <dbReference type="SAM" id="MobiDB-lite"/>
    </source>
</evidence>